<dbReference type="SUPFAM" id="SSF55729">
    <property type="entry name" value="Acyl-CoA N-acyltransferases (Nat)"/>
    <property type="match status" value="1"/>
</dbReference>
<evidence type="ECO:0000313" key="3">
    <source>
        <dbReference type="Proteomes" id="UP001500974"/>
    </source>
</evidence>
<dbReference type="EMBL" id="BAAAON010000001">
    <property type="protein sequence ID" value="GAA2174484.1"/>
    <property type="molecule type" value="Genomic_DNA"/>
</dbReference>
<proteinExistence type="predicted"/>
<dbReference type="Proteomes" id="UP001500974">
    <property type="component" value="Unassembled WGS sequence"/>
</dbReference>
<feature type="domain" description="N-acetyltransferase" evidence="1">
    <location>
        <begin position="13"/>
        <end position="176"/>
    </location>
</feature>
<dbReference type="Gene3D" id="3.40.630.30">
    <property type="match status" value="1"/>
</dbReference>
<reference evidence="2 3" key="1">
    <citation type="journal article" date="2019" name="Int. J. Syst. Evol. Microbiol.">
        <title>The Global Catalogue of Microorganisms (GCM) 10K type strain sequencing project: providing services to taxonomists for standard genome sequencing and annotation.</title>
        <authorList>
            <consortium name="The Broad Institute Genomics Platform"/>
            <consortium name="The Broad Institute Genome Sequencing Center for Infectious Disease"/>
            <person name="Wu L."/>
            <person name="Ma J."/>
        </authorList>
    </citation>
    <scope>NUCLEOTIDE SEQUENCE [LARGE SCALE GENOMIC DNA]</scope>
    <source>
        <strain evidence="2 3">JCM 14917</strain>
    </source>
</reference>
<protein>
    <recommendedName>
        <fullName evidence="1">N-acetyltransferase domain-containing protein</fullName>
    </recommendedName>
</protein>
<organism evidence="2 3">
    <name type="scientific">Arthrobacter parietis</name>
    <dbReference type="NCBI Taxonomy" id="271434"/>
    <lineage>
        <taxon>Bacteria</taxon>
        <taxon>Bacillati</taxon>
        <taxon>Actinomycetota</taxon>
        <taxon>Actinomycetes</taxon>
        <taxon>Micrococcales</taxon>
        <taxon>Micrococcaceae</taxon>
        <taxon>Arthrobacter</taxon>
    </lineage>
</organism>
<name>A0ABN3AT39_9MICC</name>
<dbReference type="PROSITE" id="PS51186">
    <property type="entry name" value="GNAT"/>
    <property type="match status" value="1"/>
</dbReference>
<dbReference type="Pfam" id="PF00583">
    <property type="entry name" value="Acetyltransf_1"/>
    <property type="match status" value="1"/>
</dbReference>
<sequence>MTVVVPDSMNGMATIRPLRIDETEAALRMKNQGWRQAYRGKVREEVLDGLDDGIEAIAEAWRQGFDESGSVPLVAVNDDGAIVGIAAGGEARGDNPPAAVELFMLYVLEEYYGTGLGRALADAAIGDAAACVWVLEGNERAIAFYRKLGFAPDGEREQLSERWNGLHEIRMVRAACAVEPPRISASASGSQLTGE</sequence>
<evidence type="ECO:0000313" key="2">
    <source>
        <dbReference type="EMBL" id="GAA2174484.1"/>
    </source>
</evidence>
<keyword evidence="3" id="KW-1185">Reference proteome</keyword>
<evidence type="ECO:0000259" key="1">
    <source>
        <dbReference type="PROSITE" id="PS51186"/>
    </source>
</evidence>
<dbReference type="InterPro" id="IPR000182">
    <property type="entry name" value="GNAT_dom"/>
</dbReference>
<comment type="caution">
    <text evidence="2">The sequence shown here is derived from an EMBL/GenBank/DDBJ whole genome shotgun (WGS) entry which is preliminary data.</text>
</comment>
<gene>
    <name evidence="2" type="ORF">GCM10009784_12980</name>
</gene>
<dbReference type="InterPro" id="IPR016181">
    <property type="entry name" value="Acyl_CoA_acyltransferase"/>
</dbReference>
<accession>A0ABN3AT39</accession>